<evidence type="ECO:0000256" key="1">
    <source>
        <dbReference type="SAM" id="MobiDB-lite"/>
    </source>
</evidence>
<comment type="caution">
    <text evidence="3">The sequence shown here is derived from an EMBL/GenBank/DDBJ whole genome shotgun (WGS) entry which is preliminary data.</text>
</comment>
<feature type="domain" description="Putative plant transposon protein" evidence="2">
    <location>
        <begin position="74"/>
        <end position="250"/>
    </location>
</feature>
<dbReference type="Proteomes" id="UP000233551">
    <property type="component" value="Unassembled WGS sequence"/>
</dbReference>
<protein>
    <recommendedName>
        <fullName evidence="2">Putative plant transposon protein domain-containing protein</fullName>
    </recommendedName>
</protein>
<feature type="region of interest" description="Disordered" evidence="1">
    <location>
        <begin position="303"/>
        <end position="327"/>
    </location>
</feature>
<evidence type="ECO:0000259" key="2">
    <source>
        <dbReference type="Pfam" id="PF20167"/>
    </source>
</evidence>
<dbReference type="Pfam" id="PF20167">
    <property type="entry name" value="Transposase_32"/>
    <property type="match status" value="1"/>
</dbReference>
<evidence type="ECO:0000313" key="4">
    <source>
        <dbReference type="Proteomes" id="UP000233551"/>
    </source>
</evidence>
<evidence type="ECO:0000313" key="3">
    <source>
        <dbReference type="EMBL" id="PKI32493.1"/>
    </source>
</evidence>
<reference evidence="3 4" key="1">
    <citation type="submission" date="2017-11" db="EMBL/GenBank/DDBJ databases">
        <title>De-novo sequencing of pomegranate (Punica granatum L.) genome.</title>
        <authorList>
            <person name="Akparov Z."/>
            <person name="Amiraslanov A."/>
            <person name="Hajiyeva S."/>
            <person name="Abbasov M."/>
            <person name="Kaur K."/>
            <person name="Hamwieh A."/>
            <person name="Solovyev V."/>
            <person name="Salamov A."/>
            <person name="Braich B."/>
            <person name="Kosarev P."/>
            <person name="Mahmoud A."/>
            <person name="Hajiyev E."/>
            <person name="Babayeva S."/>
            <person name="Izzatullayeva V."/>
            <person name="Mammadov A."/>
            <person name="Mammadov A."/>
            <person name="Sharifova S."/>
            <person name="Ojaghi J."/>
            <person name="Eynullazada K."/>
            <person name="Bayramov B."/>
            <person name="Abdulazimova A."/>
            <person name="Shahmuradov I."/>
        </authorList>
    </citation>
    <scope>NUCLEOTIDE SEQUENCE [LARGE SCALE GENOMIC DNA]</scope>
    <source>
        <strain evidence="4">cv. AG2017</strain>
        <tissue evidence="3">Leaf</tissue>
    </source>
</reference>
<name>A0A2I0HLN3_PUNGR</name>
<gene>
    <name evidence="3" type="ORF">CRG98_047117</name>
</gene>
<proteinExistence type="predicted"/>
<dbReference type="EMBL" id="PGOL01007582">
    <property type="protein sequence ID" value="PKI32493.1"/>
    <property type="molecule type" value="Genomic_DNA"/>
</dbReference>
<dbReference type="InterPro" id="IPR046796">
    <property type="entry name" value="Transposase_32_dom"/>
</dbReference>
<dbReference type="AlphaFoldDB" id="A0A2I0HLN3"/>
<accession>A0A2I0HLN3</accession>
<keyword evidence="4" id="KW-1185">Reference proteome</keyword>
<organism evidence="3 4">
    <name type="scientific">Punica granatum</name>
    <name type="common">Pomegranate</name>
    <dbReference type="NCBI Taxonomy" id="22663"/>
    <lineage>
        <taxon>Eukaryota</taxon>
        <taxon>Viridiplantae</taxon>
        <taxon>Streptophyta</taxon>
        <taxon>Embryophyta</taxon>
        <taxon>Tracheophyta</taxon>
        <taxon>Spermatophyta</taxon>
        <taxon>Magnoliopsida</taxon>
        <taxon>eudicotyledons</taxon>
        <taxon>Gunneridae</taxon>
        <taxon>Pentapetalae</taxon>
        <taxon>rosids</taxon>
        <taxon>malvids</taxon>
        <taxon>Myrtales</taxon>
        <taxon>Lythraceae</taxon>
        <taxon>Punica</taxon>
    </lineage>
</organism>
<sequence>MGREPPRGASNKLKVRRIDSLQTGTGVDDVKLFISSDRKSSFERSYYNREVLNGRRLDLSDFGKSDIPAMIDAMGWTPIACMDHPIYPRLVRLFYCNLEFDRDRPSITSLVNGKSIHLTCDSLSAMLGIPNQGVKYYKTGTWGSDDCYLLDALRLVCGDDRITTCSRPHYRSLPARSRLLHNMVISMLLPRGSSRERVSRMDLFLLKKILCGERANLPYMIIRHMINSVDNRYLPFGMLLTKVFGACGVDITKNEFHETLKRKEVYNSHTILRMGYVPTDAAMEEDEGKRASMDDEEEEKLTSVADAARGDISLDGPRGSSSSEADNVTESLSKLAARVDMVASSLENLRFQQEQGLASLTAKLDGLMIFLNHHFCPYPPPPPPFTG</sequence>